<dbReference type="KEGG" id="sufl:FIL70_02020"/>
<name>A0A5B8CKU3_SPHSA</name>
<proteinExistence type="predicted"/>
<evidence type="ECO:0000313" key="2">
    <source>
        <dbReference type="EMBL" id="QDC38990.1"/>
    </source>
</evidence>
<gene>
    <name evidence="2" type="ORF">FIL70_02020</name>
</gene>
<reference evidence="2 3" key="1">
    <citation type="submission" date="2019-06" db="EMBL/GenBank/DDBJ databases">
        <title>Genome organization and adaptive potential of archetypical organophosphate degarding Sphingobium fuliginis ATCC 27551.</title>
        <authorList>
            <person name="Sarwar A."/>
            <person name="Parthasarathy S."/>
            <person name="Singh C."/>
            <person name="Siddavattam D."/>
        </authorList>
    </citation>
    <scope>NUCLEOTIDE SEQUENCE [LARGE SCALE GENOMIC DNA]</scope>
    <source>
        <strain evidence="2 3">ATCC 27551</strain>
    </source>
</reference>
<feature type="transmembrane region" description="Helical" evidence="1">
    <location>
        <begin position="53"/>
        <end position="73"/>
    </location>
</feature>
<dbReference type="RefSeq" id="WP_140042924.1">
    <property type="nucleotide sequence ID" value="NZ_CP041016.1"/>
</dbReference>
<dbReference type="AlphaFoldDB" id="A0A5B8CKU3"/>
<keyword evidence="1" id="KW-0812">Transmembrane</keyword>
<organism evidence="2 3">
    <name type="scientific">Sphingobium fuliginis ATCC 27551</name>
    <dbReference type="NCBI Taxonomy" id="1208342"/>
    <lineage>
        <taxon>Bacteria</taxon>
        <taxon>Pseudomonadati</taxon>
        <taxon>Pseudomonadota</taxon>
        <taxon>Alphaproteobacteria</taxon>
        <taxon>Sphingomonadales</taxon>
        <taxon>Sphingomonadaceae</taxon>
        <taxon>Sphingobium</taxon>
    </lineage>
</organism>
<dbReference type="Proteomes" id="UP000311469">
    <property type="component" value="Chromosome cSF1"/>
</dbReference>
<evidence type="ECO:0000313" key="3">
    <source>
        <dbReference type="Proteomes" id="UP000311469"/>
    </source>
</evidence>
<sequence>MRNVTDAIMANLDTESAQTPGSLKWEGLSEIDQAIRDNRLMEYRIKKSWADPWARSLTIAVLVVIAAGFSYLAGASFGLW</sequence>
<accession>A0A5B8CKU3</accession>
<keyword evidence="1" id="KW-0472">Membrane</keyword>
<evidence type="ECO:0000256" key="1">
    <source>
        <dbReference type="SAM" id="Phobius"/>
    </source>
</evidence>
<protein>
    <submittedName>
        <fullName evidence="2">Uncharacterized protein</fullName>
    </submittedName>
</protein>
<dbReference type="EMBL" id="CP041016">
    <property type="protein sequence ID" value="QDC38990.1"/>
    <property type="molecule type" value="Genomic_DNA"/>
</dbReference>
<keyword evidence="1" id="KW-1133">Transmembrane helix</keyword>